<dbReference type="GO" id="GO:0046872">
    <property type="term" value="F:metal ion binding"/>
    <property type="evidence" value="ECO:0007669"/>
    <property type="project" value="UniProtKB-KW"/>
</dbReference>
<dbReference type="Pfam" id="PF00884">
    <property type="entry name" value="Sulfatase"/>
    <property type="match status" value="1"/>
</dbReference>
<dbReference type="CDD" id="cd16028">
    <property type="entry name" value="PMH"/>
    <property type="match status" value="1"/>
</dbReference>
<comment type="caution">
    <text evidence="4">The sequence shown here is derived from an EMBL/GenBank/DDBJ whole genome shotgun (WGS) entry which is preliminary data.</text>
</comment>
<dbReference type="RefSeq" id="WP_160383479.1">
    <property type="nucleotide sequence ID" value="NZ_WNXQ01000009.1"/>
</dbReference>
<dbReference type="PANTHER" id="PTHR45953:SF1">
    <property type="entry name" value="IDURONATE 2-SULFATASE"/>
    <property type="match status" value="1"/>
</dbReference>
<dbReference type="GO" id="GO:0016740">
    <property type="term" value="F:transferase activity"/>
    <property type="evidence" value="ECO:0007669"/>
    <property type="project" value="UniProtKB-KW"/>
</dbReference>
<keyword evidence="2 4" id="KW-0378">Hydrolase</keyword>
<feature type="domain" description="Sulfatase N-terminal" evidence="3">
    <location>
        <begin position="9"/>
        <end position="373"/>
    </location>
</feature>
<dbReference type="GO" id="GO:0008484">
    <property type="term" value="F:sulfuric ester hydrolase activity"/>
    <property type="evidence" value="ECO:0007669"/>
    <property type="project" value="TreeGrafter"/>
</dbReference>
<name>A0A844W5X5_9RHOB</name>
<dbReference type="AlphaFoldDB" id="A0A844W5X5"/>
<dbReference type="SUPFAM" id="SSF53649">
    <property type="entry name" value="Alkaline phosphatase-like"/>
    <property type="match status" value="1"/>
</dbReference>
<keyword evidence="1" id="KW-0479">Metal-binding</keyword>
<dbReference type="GO" id="GO:0005737">
    <property type="term" value="C:cytoplasm"/>
    <property type="evidence" value="ECO:0007669"/>
    <property type="project" value="TreeGrafter"/>
</dbReference>
<dbReference type="Proteomes" id="UP000443843">
    <property type="component" value="Unassembled WGS sequence"/>
</dbReference>
<evidence type="ECO:0000256" key="1">
    <source>
        <dbReference type="ARBA" id="ARBA00022723"/>
    </source>
</evidence>
<gene>
    <name evidence="4" type="ORF">GLS40_14600</name>
</gene>
<evidence type="ECO:0000259" key="3">
    <source>
        <dbReference type="Pfam" id="PF00884"/>
    </source>
</evidence>
<dbReference type="InterPro" id="IPR017850">
    <property type="entry name" value="Alkaline_phosphatase_core_sf"/>
</dbReference>
<sequence>MTGKTRPGNVLLITLDQCVAAVLSGPLAAHCPTPNMDRLAAGGTLFERHFTVTVPCGPARASLLTGLYAMNHRAIRNGTPLARHHATIATEARKAGYEPLLFGYTDIAPDPTGMDPEDPDLAVYEGVAPGFRELVEMRLEAGREWPAHLAAQGIDVTMRDDGWPSIYVPTGQGRPSDPAPYPAEHSDTAYLTDRTLQALSIRADRDWFAHLTYIRPHPPLIAPAPYNAMIDPAGLPLPERGAPAHPFVDAWFSRNVGMFLFHGHDGNNAGMSDALTQELRAVYLGLVAEVDAHLGRVLDWLETTGQAERTLVVLTADHGEMLGEKRMWGKESVFDAAFHVPLVIRVPGAAPGGRVTALTESVDVTPTVLDWIGLPVPPAMDGRSLLGFARGEAVADWRDAVLMEADFGHPVQPTRFMQSMGVGLDSAGAVVLREERWKYVHFGGGVAPMLFDLAADPGETRDLAGDPAHAAEVSRMARRLIDRMTERRDRRLTGLALGA</sequence>
<proteinExistence type="predicted"/>
<evidence type="ECO:0000313" key="4">
    <source>
        <dbReference type="EMBL" id="MWB79267.1"/>
    </source>
</evidence>
<dbReference type="PANTHER" id="PTHR45953">
    <property type="entry name" value="IDURONATE 2-SULFATASE"/>
    <property type="match status" value="1"/>
</dbReference>
<dbReference type="Gene3D" id="3.40.720.10">
    <property type="entry name" value="Alkaline Phosphatase, subunit A"/>
    <property type="match status" value="1"/>
</dbReference>
<keyword evidence="4" id="KW-0808">Transferase</keyword>
<accession>A0A844W5X5</accession>
<dbReference type="EMBL" id="WNXQ01000009">
    <property type="protein sequence ID" value="MWB79267.1"/>
    <property type="molecule type" value="Genomic_DNA"/>
</dbReference>
<reference evidence="4 5" key="1">
    <citation type="submission" date="2019-11" db="EMBL/GenBank/DDBJ databases">
        <title>Pseudooceanicola pacifica sp. nov., isolated from deep-sea sediment of the Pacific Ocean.</title>
        <authorList>
            <person name="Lyu L."/>
        </authorList>
    </citation>
    <scope>NUCLEOTIDE SEQUENCE [LARGE SCALE GENOMIC DNA]</scope>
    <source>
        <strain evidence="4 5">216_PA32_1</strain>
    </source>
</reference>
<evidence type="ECO:0000256" key="2">
    <source>
        <dbReference type="ARBA" id="ARBA00022801"/>
    </source>
</evidence>
<dbReference type="InterPro" id="IPR000917">
    <property type="entry name" value="Sulfatase_N"/>
</dbReference>
<organism evidence="4 5">
    <name type="scientific">Pseudooceanicola pacificus</name>
    <dbReference type="NCBI Taxonomy" id="2676438"/>
    <lineage>
        <taxon>Bacteria</taxon>
        <taxon>Pseudomonadati</taxon>
        <taxon>Pseudomonadota</taxon>
        <taxon>Alphaproteobacteria</taxon>
        <taxon>Rhodobacterales</taxon>
        <taxon>Paracoccaceae</taxon>
        <taxon>Pseudooceanicola</taxon>
    </lineage>
</organism>
<keyword evidence="5" id="KW-1185">Reference proteome</keyword>
<protein>
    <submittedName>
        <fullName evidence="4">Sulfatase-like hydrolase/transferase</fullName>
    </submittedName>
</protein>
<evidence type="ECO:0000313" key="5">
    <source>
        <dbReference type="Proteomes" id="UP000443843"/>
    </source>
</evidence>